<evidence type="ECO:0000256" key="5">
    <source>
        <dbReference type="RuleBase" id="RU003465"/>
    </source>
</evidence>
<dbReference type="PROSITE" id="PS51746">
    <property type="entry name" value="PPM_2"/>
    <property type="match status" value="1"/>
</dbReference>
<comment type="subcellular location">
    <subcellularLocation>
        <location evidence="1">Membrane</location>
        <topology evidence="1">Peripheral membrane protein</topology>
    </subcellularLocation>
</comment>
<evidence type="ECO:0000256" key="6">
    <source>
        <dbReference type="SAM" id="MobiDB-lite"/>
    </source>
</evidence>
<feature type="domain" description="PPM-type phosphatase" evidence="7">
    <location>
        <begin position="16"/>
        <end position="290"/>
    </location>
</feature>
<dbReference type="AlphaFoldDB" id="A0A196SHL0"/>
<dbReference type="GO" id="GO:0004722">
    <property type="term" value="F:protein serine/threonine phosphatase activity"/>
    <property type="evidence" value="ECO:0007669"/>
    <property type="project" value="InterPro"/>
</dbReference>
<dbReference type="STRING" id="478820.A0A196SHL0"/>
<evidence type="ECO:0000256" key="1">
    <source>
        <dbReference type="ARBA" id="ARBA00004170"/>
    </source>
</evidence>
<evidence type="ECO:0000256" key="2">
    <source>
        <dbReference type="ARBA" id="ARBA00022723"/>
    </source>
</evidence>
<dbReference type="SMART" id="SM00332">
    <property type="entry name" value="PP2Cc"/>
    <property type="match status" value="1"/>
</dbReference>
<evidence type="ECO:0000313" key="8">
    <source>
        <dbReference type="EMBL" id="OAO16513.1"/>
    </source>
</evidence>
<keyword evidence="4 5" id="KW-0904">Protein phosphatase</keyword>
<comment type="similarity">
    <text evidence="5">Belongs to the PP2C family.</text>
</comment>
<proteinExistence type="inferred from homology"/>
<dbReference type="SUPFAM" id="SSF81606">
    <property type="entry name" value="PP2C-like"/>
    <property type="match status" value="1"/>
</dbReference>
<feature type="compositionally biased region" description="Basic and acidic residues" evidence="6">
    <location>
        <begin position="83"/>
        <end position="100"/>
    </location>
</feature>
<reference evidence="8 9" key="1">
    <citation type="submission" date="2016-05" db="EMBL/GenBank/DDBJ databases">
        <title>Nuclear genome of Blastocystis sp. subtype 1 NandII.</title>
        <authorList>
            <person name="Gentekaki E."/>
            <person name="Curtis B."/>
            <person name="Stairs C."/>
            <person name="Eme L."/>
            <person name="Herman E."/>
            <person name="Klimes V."/>
            <person name="Arias M.C."/>
            <person name="Elias M."/>
            <person name="Hilliou F."/>
            <person name="Klute M."/>
            <person name="Malik S.-B."/>
            <person name="Pightling A."/>
            <person name="Rachubinski R."/>
            <person name="Salas D."/>
            <person name="Schlacht A."/>
            <person name="Suga H."/>
            <person name="Archibald J."/>
            <person name="Ball S.G."/>
            <person name="Clark G."/>
            <person name="Dacks J."/>
            <person name="Van Der Giezen M."/>
            <person name="Tsaousis A."/>
            <person name="Roger A."/>
        </authorList>
    </citation>
    <scope>NUCLEOTIDE SEQUENCE [LARGE SCALE GENOMIC DNA]</scope>
    <source>
        <strain evidence="9">ATCC 50177 / NandII</strain>
    </source>
</reference>
<protein>
    <submittedName>
        <fullName evidence="8">Protein phosphatase 2C</fullName>
    </submittedName>
</protein>
<dbReference type="GO" id="GO:0016020">
    <property type="term" value="C:membrane"/>
    <property type="evidence" value="ECO:0007669"/>
    <property type="project" value="UniProtKB-SubCell"/>
</dbReference>
<dbReference type="InterPro" id="IPR015655">
    <property type="entry name" value="PP2C"/>
</dbReference>
<feature type="region of interest" description="Disordered" evidence="6">
    <location>
        <begin position="299"/>
        <end position="318"/>
    </location>
</feature>
<gene>
    <name evidence="8" type="ORF">AV274_1760</name>
</gene>
<feature type="compositionally biased region" description="Basic and acidic residues" evidence="6">
    <location>
        <begin position="300"/>
        <end position="315"/>
    </location>
</feature>
<dbReference type="Pfam" id="PF00481">
    <property type="entry name" value="PP2C"/>
    <property type="match status" value="1"/>
</dbReference>
<dbReference type="SMART" id="SM00331">
    <property type="entry name" value="PP2C_SIG"/>
    <property type="match status" value="1"/>
</dbReference>
<keyword evidence="3 5" id="KW-0378">Hydrolase</keyword>
<evidence type="ECO:0000313" key="9">
    <source>
        <dbReference type="Proteomes" id="UP000078348"/>
    </source>
</evidence>
<evidence type="ECO:0000256" key="3">
    <source>
        <dbReference type="ARBA" id="ARBA00022801"/>
    </source>
</evidence>
<dbReference type="CDD" id="cd00143">
    <property type="entry name" value="PP2Cc"/>
    <property type="match status" value="1"/>
</dbReference>
<accession>A0A196SHL0</accession>
<name>A0A196SHL0_BLAHN</name>
<organism evidence="8 9">
    <name type="scientific">Blastocystis sp. subtype 1 (strain ATCC 50177 / NandII)</name>
    <dbReference type="NCBI Taxonomy" id="478820"/>
    <lineage>
        <taxon>Eukaryota</taxon>
        <taxon>Sar</taxon>
        <taxon>Stramenopiles</taxon>
        <taxon>Bigyra</taxon>
        <taxon>Opalozoa</taxon>
        <taxon>Opalinata</taxon>
        <taxon>Blastocystidae</taxon>
        <taxon>Blastocystis</taxon>
    </lineage>
</organism>
<dbReference type="Gene3D" id="3.60.40.10">
    <property type="entry name" value="PPM-type phosphatase domain"/>
    <property type="match status" value="1"/>
</dbReference>
<dbReference type="InterPro" id="IPR000222">
    <property type="entry name" value="PP2C_BS"/>
</dbReference>
<dbReference type="PANTHER" id="PTHR47992">
    <property type="entry name" value="PROTEIN PHOSPHATASE"/>
    <property type="match status" value="1"/>
</dbReference>
<comment type="caution">
    <text evidence="8">The sequence shown here is derived from an EMBL/GenBank/DDBJ whole genome shotgun (WGS) entry which is preliminary data.</text>
</comment>
<keyword evidence="9" id="KW-1185">Reference proteome</keyword>
<dbReference type="GO" id="GO:0046872">
    <property type="term" value="F:metal ion binding"/>
    <property type="evidence" value="ECO:0007669"/>
    <property type="project" value="UniProtKB-KW"/>
</dbReference>
<dbReference type="OrthoDB" id="10264738at2759"/>
<keyword evidence="2" id="KW-0479">Metal-binding</keyword>
<evidence type="ECO:0000259" key="7">
    <source>
        <dbReference type="PROSITE" id="PS51746"/>
    </source>
</evidence>
<sequence length="345" mass="38418">MRSLCPETNKNRVVYPYSVVTIKNGRPYQEDRYCVNGAFNDDDDVTLYAVFDGHGGAKCSQFCAVNLGSSIEKAINTSPYKDATSKRPRSDSRRKGDRKSTSGFLREMDIVNGFQLCDAKYKGTATRDDGSTVVSAFVNKAKNQLITAHVGDSRAVMVTDDSSFDLTIDHKPSNPSEKERVELQGGEIIQYGVLRVQGILAVTRSLGDFSLRPYVSNVPTVSYYEMKGDECFLVLASDGLWDVLDHQDVARLLEYCIHDGLTLQQCAKRLVQQAVDLRSADNITVMIVDLRKQGSSFGKEITKREEHGANEKDATTSEMPMQQFDDLLKESIHVLESTIGELEKK</sequence>
<dbReference type="PROSITE" id="PS01032">
    <property type="entry name" value="PPM_1"/>
    <property type="match status" value="1"/>
</dbReference>
<feature type="region of interest" description="Disordered" evidence="6">
    <location>
        <begin position="78"/>
        <end position="101"/>
    </location>
</feature>
<dbReference type="InterPro" id="IPR001932">
    <property type="entry name" value="PPM-type_phosphatase-like_dom"/>
</dbReference>
<dbReference type="Proteomes" id="UP000078348">
    <property type="component" value="Unassembled WGS sequence"/>
</dbReference>
<evidence type="ECO:0000256" key="4">
    <source>
        <dbReference type="ARBA" id="ARBA00022912"/>
    </source>
</evidence>
<dbReference type="EMBL" id="LXWW01000076">
    <property type="protein sequence ID" value="OAO16513.1"/>
    <property type="molecule type" value="Genomic_DNA"/>
</dbReference>
<dbReference type="InterPro" id="IPR036457">
    <property type="entry name" value="PPM-type-like_dom_sf"/>
</dbReference>